<organism evidence="5 6">
    <name type="scientific">Coptis chinensis</name>
    <dbReference type="NCBI Taxonomy" id="261450"/>
    <lineage>
        <taxon>Eukaryota</taxon>
        <taxon>Viridiplantae</taxon>
        <taxon>Streptophyta</taxon>
        <taxon>Embryophyta</taxon>
        <taxon>Tracheophyta</taxon>
        <taxon>Spermatophyta</taxon>
        <taxon>Magnoliopsida</taxon>
        <taxon>Ranunculales</taxon>
        <taxon>Ranunculaceae</taxon>
        <taxon>Coptidoideae</taxon>
        <taxon>Coptis</taxon>
    </lineage>
</organism>
<feature type="repeat" description="PPR" evidence="3">
    <location>
        <begin position="719"/>
        <end position="753"/>
    </location>
</feature>
<dbReference type="Pfam" id="PF13812">
    <property type="entry name" value="PPR_3"/>
    <property type="match status" value="2"/>
</dbReference>
<evidence type="ECO:0000313" key="6">
    <source>
        <dbReference type="Proteomes" id="UP000631114"/>
    </source>
</evidence>
<dbReference type="NCBIfam" id="TIGR00756">
    <property type="entry name" value="PPR"/>
    <property type="match status" value="11"/>
</dbReference>
<dbReference type="SUPFAM" id="SSF48452">
    <property type="entry name" value="TPR-like"/>
    <property type="match status" value="1"/>
</dbReference>
<feature type="repeat" description="PPR" evidence="3">
    <location>
        <begin position="614"/>
        <end position="648"/>
    </location>
</feature>
<proteinExistence type="inferred from homology"/>
<evidence type="ECO:0000256" key="3">
    <source>
        <dbReference type="PROSITE-ProRule" id="PRU00708"/>
    </source>
</evidence>
<dbReference type="InterPro" id="IPR002885">
    <property type="entry name" value="PPR_rpt"/>
</dbReference>
<dbReference type="Pfam" id="PF01535">
    <property type="entry name" value="PPR"/>
    <property type="match status" value="1"/>
</dbReference>
<evidence type="ECO:0000256" key="1">
    <source>
        <dbReference type="ARBA" id="ARBA00007626"/>
    </source>
</evidence>
<dbReference type="Proteomes" id="UP000631114">
    <property type="component" value="Unassembled WGS sequence"/>
</dbReference>
<feature type="repeat" description="PPR" evidence="3">
    <location>
        <begin position="474"/>
        <end position="508"/>
    </location>
</feature>
<feature type="repeat" description="PPR" evidence="3">
    <location>
        <begin position="544"/>
        <end position="578"/>
    </location>
</feature>
<feature type="repeat" description="PPR" evidence="3">
    <location>
        <begin position="509"/>
        <end position="543"/>
    </location>
</feature>
<reference evidence="5 6" key="1">
    <citation type="submission" date="2020-10" db="EMBL/GenBank/DDBJ databases">
        <title>The Coptis chinensis genome and diversification of protoberbering-type alkaloids.</title>
        <authorList>
            <person name="Wang B."/>
            <person name="Shu S."/>
            <person name="Song C."/>
            <person name="Liu Y."/>
        </authorList>
    </citation>
    <scope>NUCLEOTIDE SEQUENCE [LARGE SCALE GENOMIC DNA]</scope>
    <source>
        <strain evidence="5">HL-2020</strain>
        <tissue evidence="5">Leaf</tissue>
    </source>
</reference>
<feature type="repeat" description="PPR" evidence="3">
    <location>
        <begin position="684"/>
        <end position="718"/>
    </location>
</feature>
<dbReference type="Pfam" id="PF13041">
    <property type="entry name" value="PPR_2"/>
    <property type="match status" value="3"/>
</dbReference>
<comment type="similarity">
    <text evidence="1">Belongs to the PPR family. P subfamily.</text>
</comment>
<dbReference type="Gene3D" id="1.25.40.10">
    <property type="entry name" value="Tetratricopeptide repeat domain"/>
    <property type="match status" value="4"/>
</dbReference>
<dbReference type="PROSITE" id="PS51375">
    <property type="entry name" value="PPR"/>
    <property type="match status" value="11"/>
</dbReference>
<sequence>MYRAMACTLGHLVTSPSKIAEAKHLFSVAHKCPFKWDSCWEILKGNPKWQDLHVVQFNTMSRDSKKMKPTLENDPIAIEGASSTPTSPGSQPATPALVLLDLDKTPTSLDTLLRERSVGREAEEDGKKETGEQIIHLSKVVEESNTLLKTFISSIDERLARSEDIARRNLHLKEEKVRQGQLEMRERQFERDRKIMDMNLDHMPPMQRQFYEMKQREICDRWKNGGQNFEKGGSSCEEHEWNGDREVLTIKCTLTHTFSTSTLVFFSYKTSLSCRAKQSSNDTIEKSNRDSLYLDKRGKLRSFNHKKLSRKKGGSLRGRGWKYGSGFVDGVFPVMSPTSQKILNFLQKEVNAETVWVSLDNLPLTHATWDDIINVVVQLRLNKQWNLIVLVCEWILLRSSFKPDVMCYNLLIDAYGQMSQYKKAESAYLGLQKAQCVPTEDTYALLLRAYCTSGLLDKAEAVLAEMRKYGLPPSVVVYNAYIDGLMKGRNTEKAVEIFQRMKRDHCQPTTDTYTMLINIYGKGCRSYMALKLFHEMKSQNCEPNICTYTALINAFAREGLCEKAEEVFEKMQEDGHEPDVYVYNALMEAYSRAGFPYGAAEIFSLMQHMGCEPDRASYNIMVDAYGRAGLHEDARSVFEELKRQGMTPTMKSHMLLLSAYSKIGDIARCEEIVNQMYKSGLKPDTFVLNSMLNSYGRMGHFTKMEEVFNAMVKGSYETDISTYNILINVYGRTGFCDKMEELFQSLPSKNLKPDVVTWTSRLGAYSRKKIYNRCIEIFEEMIDAGCYWRDWLLSPPVRWIRFSTAKRYAESSLFNRVWCYVFQAIGSMVQQVTTMIRTMHKDMPTALPI</sequence>
<dbReference type="InterPro" id="IPR029466">
    <property type="entry name" value="NAM-associated_C"/>
</dbReference>
<dbReference type="InterPro" id="IPR011990">
    <property type="entry name" value="TPR-like_helical_dom_sf"/>
</dbReference>
<dbReference type="EMBL" id="JADFTS010000009">
    <property type="protein sequence ID" value="KAF9587603.1"/>
    <property type="molecule type" value="Genomic_DNA"/>
</dbReference>
<name>A0A835L9Z7_9MAGN</name>
<feature type="repeat" description="PPR" evidence="3">
    <location>
        <begin position="404"/>
        <end position="438"/>
    </location>
</feature>
<evidence type="ECO:0000256" key="2">
    <source>
        <dbReference type="ARBA" id="ARBA00022737"/>
    </source>
</evidence>
<keyword evidence="2" id="KW-0677">Repeat</keyword>
<keyword evidence="6" id="KW-1185">Reference proteome</keyword>
<dbReference type="PANTHER" id="PTHR47447:SF17">
    <property type="entry name" value="OS12G0638900 PROTEIN"/>
    <property type="match status" value="1"/>
</dbReference>
<gene>
    <name evidence="5" type="ORF">IFM89_004435</name>
</gene>
<evidence type="ECO:0000259" key="4">
    <source>
        <dbReference type="Pfam" id="PF14303"/>
    </source>
</evidence>
<dbReference type="Pfam" id="PF14303">
    <property type="entry name" value="NAM-associated"/>
    <property type="match status" value="1"/>
</dbReference>
<feature type="domain" description="No apical meristem-associated C-terminal" evidence="4">
    <location>
        <begin position="33"/>
        <end position="218"/>
    </location>
</feature>
<dbReference type="PANTHER" id="PTHR47447">
    <property type="entry name" value="OS03G0856100 PROTEIN"/>
    <property type="match status" value="1"/>
</dbReference>
<feature type="repeat" description="PPR" evidence="3">
    <location>
        <begin position="579"/>
        <end position="613"/>
    </location>
</feature>
<dbReference type="AlphaFoldDB" id="A0A835L9Z7"/>
<comment type="caution">
    <text evidence="5">The sequence shown here is derived from an EMBL/GenBank/DDBJ whole genome shotgun (WGS) entry which is preliminary data.</text>
</comment>
<feature type="repeat" description="PPR" evidence="3">
    <location>
        <begin position="649"/>
        <end position="683"/>
    </location>
</feature>
<protein>
    <recommendedName>
        <fullName evidence="4">No apical meristem-associated C-terminal domain-containing protein</fullName>
    </recommendedName>
</protein>
<accession>A0A835L9Z7</accession>
<evidence type="ECO:0000313" key="5">
    <source>
        <dbReference type="EMBL" id="KAF9587603.1"/>
    </source>
</evidence>
<feature type="repeat" description="PPR" evidence="3">
    <location>
        <begin position="439"/>
        <end position="473"/>
    </location>
</feature>
<feature type="repeat" description="PPR" evidence="3">
    <location>
        <begin position="754"/>
        <end position="788"/>
    </location>
</feature>
<dbReference type="OrthoDB" id="185373at2759"/>